<accession>A0A3L2LCY9</accession>
<comment type="caution">
    <text evidence="1">The sequence shown here is derived from an EMBL/GenBank/DDBJ whole genome shotgun (WGS) entry which is preliminary data.</text>
</comment>
<evidence type="ECO:0008006" key="2">
    <source>
        <dbReference type="Google" id="ProtNLM"/>
    </source>
</evidence>
<dbReference type="AlphaFoldDB" id="A0A3L2LCY9"/>
<reference evidence="1" key="1">
    <citation type="submission" date="2018-11" db="EMBL/GenBank/DDBJ databases">
        <authorList>
            <consortium name="PulseNet: The National Subtyping Network for Foodborne Disease Surveillance"/>
            <person name="Tarr C.L."/>
            <person name="Trees E."/>
            <person name="Katz L.S."/>
            <person name="Carleton-Romer H.A."/>
            <person name="Stroika S."/>
            <person name="Kucerova Z."/>
            <person name="Roache K.F."/>
            <person name="Sabol A.L."/>
            <person name="Besser J."/>
            <person name="Gerner-Smidt P."/>
        </authorList>
    </citation>
    <scope>NUCLEOTIDE SEQUENCE [LARGE SCALE GENOMIC DNA]</scope>
    <source>
        <strain evidence="1">PNUSAS059687</strain>
    </source>
</reference>
<sequence length="69" mass="7931">MWNPVENDNIEDAATSARSLNELLDLMYISFKTMSPLKTETLLGLALNISSDISIWMAAEENRREKQHY</sequence>
<organism evidence="1">
    <name type="scientific">Salmonella enterica</name>
    <name type="common">Salmonella choleraesuis</name>
    <dbReference type="NCBI Taxonomy" id="28901"/>
    <lineage>
        <taxon>Bacteria</taxon>
        <taxon>Pseudomonadati</taxon>
        <taxon>Pseudomonadota</taxon>
        <taxon>Gammaproteobacteria</taxon>
        <taxon>Enterobacterales</taxon>
        <taxon>Enterobacteriaceae</taxon>
        <taxon>Salmonella</taxon>
    </lineage>
</organism>
<proteinExistence type="predicted"/>
<protein>
    <recommendedName>
        <fullName evidence="2">Cytoplasmic protein</fullName>
    </recommendedName>
</protein>
<dbReference type="Proteomes" id="UP000839513">
    <property type="component" value="Unassembled WGS sequence"/>
</dbReference>
<name>A0A3L2LCY9_SALER</name>
<dbReference type="EMBL" id="RNUA01000150">
    <property type="protein sequence ID" value="MHT00484.1"/>
    <property type="molecule type" value="Genomic_DNA"/>
</dbReference>
<evidence type="ECO:0000313" key="1">
    <source>
        <dbReference type="EMBL" id="MHT00484.1"/>
    </source>
</evidence>
<gene>
    <name evidence="1" type="ORF">EEN88_22430</name>
</gene>